<feature type="chain" id="PRO_5015615948" description="Lipoprotein" evidence="1">
    <location>
        <begin position="21"/>
        <end position="185"/>
    </location>
</feature>
<protein>
    <recommendedName>
        <fullName evidence="4">Lipoprotein</fullName>
    </recommendedName>
</protein>
<dbReference type="OrthoDB" id="7449259at2"/>
<accession>A0A2S7DAJ9</accession>
<feature type="signal peptide" evidence="1">
    <location>
        <begin position="1"/>
        <end position="20"/>
    </location>
</feature>
<dbReference type="PROSITE" id="PS51257">
    <property type="entry name" value="PROKAR_LIPOPROTEIN"/>
    <property type="match status" value="1"/>
</dbReference>
<sequence>MTPRLLTATVLALLMQGCNASQPAATAQATSPAAPTAAAATSAQAAATPPANRPPLPLEACARNADGFAAFFETIVSDPAVRAAYSAPTIEERDLRDPSRRVDRPAEPFRLTLIDYRWSYDEPGKEPGEMARVKLDLKPDGERMRADFVRAEFSADDEVTRTFGAPEAYVFEYTQRCWLLTQHLR</sequence>
<gene>
    <name evidence="2" type="ORF">XmelCFBP4644_18540</name>
</gene>
<reference evidence="2 3" key="1">
    <citation type="submission" date="2016-08" db="EMBL/GenBank/DDBJ databases">
        <authorList>
            <person name="Seilhamer J.J."/>
        </authorList>
    </citation>
    <scope>NUCLEOTIDE SEQUENCE [LARGE SCALE GENOMIC DNA]</scope>
    <source>
        <strain evidence="2 3">CFBP4644</strain>
    </source>
</reference>
<dbReference type="AlphaFoldDB" id="A0A2S7DAJ9"/>
<dbReference type="EMBL" id="MDEH01000015">
    <property type="protein sequence ID" value="PPU70819.1"/>
    <property type="molecule type" value="Genomic_DNA"/>
</dbReference>
<comment type="caution">
    <text evidence="2">The sequence shown here is derived from an EMBL/GenBank/DDBJ whole genome shotgun (WGS) entry which is preliminary data.</text>
</comment>
<evidence type="ECO:0000256" key="1">
    <source>
        <dbReference type="SAM" id="SignalP"/>
    </source>
</evidence>
<evidence type="ECO:0000313" key="2">
    <source>
        <dbReference type="EMBL" id="PPU70819.1"/>
    </source>
</evidence>
<keyword evidence="1" id="KW-0732">Signal</keyword>
<evidence type="ECO:0000313" key="3">
    <source>
        <dbReference type="Proteomes" id="UP000239865"/>
    </source>
</evidence>
<proteinExistence type="predicted"/>
<evidence type="ECO:0008006" key="4">
    <source>
        <dbReference type="Google" id="ProtNLM"/>
    </source>
</evidence>
<dbReference type="RefSeq" id="WP_104588686.1">
    <property type="nucleotide sequence ID" value="NZ_JAJGQH010000019.1"/>
</dbReference>
<name>A0A2S7DAJ9_9XANT</name>
<organism evidence="2 3">
    <name type="scientific">Xanthomonas melonis</name>
    <dbReference type="NCBI Taxonomy" id="56456"/>
    <lineage>
        <taxon>Bacteria</taxon>
        <taxon>Pseudomonadati</taxon>
        <taxon>Pseudomonadota</taxon>
        <taxon>Gammaproteobacteria</taxon>
        <taxon>Lysobacterales</taxon>
        <taxon>Lysobacteraceae</taxon>
        <taxon>Xanthomonas</taxon>
    </lineage>
</organism>
<dbReference type="Proteomes" id="UP000239865">
    <property type="component" value="Unassembled WGS sequence"/>
</dbReference>